<dbReference type="InterPro" id="IPR013525">
    <property type="entry name" value="ABC2_TM"/>
</dbReference>
<feature type="transmembrane region" description="Helical" evidence="6">
    <location>
        <begin position="239"/>
        <end position="264"/>
    </location>
</feature>
<evidence type="ECO:0000256" key="5">
    <source>
        <dbReference type="ARBA" id="ARBA00023136"/>
    </source>
</evidence>
<feature type="domain" description="ABC-2 type transporter transmembrane" evidence="7">
    <location>
        <begin position="38"/>
        <end position="374"/>
    </location>
</feature>
<dbReference type="InterPro" id="IPR051449">
    <property type="entry name" value="ABC-2_transporter_component"/>
</dbReference>
<dbReference type="PANTHER" id="PTHR30294:SF47">
    <property type="entry name" value="INNER MEMBRANE TRANSPORT PERMEASE YHHJ"/>
    <property type="match status" value="1"/>
</dbReference>
<protein>
    <submittedName>
        <fullName evidence="8">Permease protein of ABC transport system</fullName>
    </submittedName>
</protein>
<dbReference type="EMBL" id="AALD02000019">
    <property type="protein sequence ID" value="EEQ10360.1"/>
    <property type="molecule type" value="Genomic_DNA"/>
</dbReference>
<keyword evidence="5 6" id="KW-0472">Membrane</keyword>
<evidence type="ECO:0000313" key="8">
    <source>
        <dbReference type="EMBL" id="EEQ10360.1"/>
    </source>
</evidence>
<dbReference type="Pfam" id="PF12698">
    <property type="entry name" value="ABC2_membrane_3"/>
    <property type="match status" value="1"/>
</dbReference>
<evidence type="ECO:0000256" key="1">
    <source>
        <dbReference type="ARBA" id="ARBA00004651"/>
    </source>
</evidence>
<feature type="transmembrane region" description="Helical" evidence="6">
    <location>
        <begin position="35"/>
        <end position="55"/>
    </location>
</feature>
<evidence type="ECO:0000259" key="7">
    <source>
        <dbReference type="Pfam" id="PF12698"/>
    </source>
</evidence>
<gene>
    <name evidence="8" type="ORF">ymoll0001_5130</name>
</gene>
<keyword evidence="4 6" id="KW-1133">Transmembrane helix</keyword>
<feature type="transmembrane region" description="Helical" evidence="6">
    <location>
        <begin position="298"/>
        <end position="319"/>
    </location>
</feature>
<dbReference type="Proteomes" id="UP000003027">
    <property type="component" value="Unassembled WGS sequence"/>
</dbReference>
<accession>A0ABM9Y900</accession>
<feature type="transmembrane region" description="Helical" evidence="6">
    <location>
        <begin position="270"/>
        <end position="291"/>
    </location>
</feature>
<organism evidence="8 9">
    <name type="scientific">Yersinia mollaretii (strain ATCC 43969 / DSM 18520 / CIP 103324 / CNY 7263 / WAIP 204)</name>
    <dbReference type="NCBI Taxonomy" id="349967"/>
    <lineage>
        <taxon>Bacteria</taxon>
        <taxon>Pseudomonadati</taxon>
        <taxon>Pseudomonadota</taxon>
        <taxon>Gammaproteobacteria</taxon>
        <taxon>Enterobacterales</taxon>
        <taxon>Yersiniaceae</taxon>
        <taxon>Yersinia</taxon>
    </lineage>
</organism>
<keyword evidence="3 6" id="KW-0812">Transmembrane</keyword>
<evidence type="ECO:0000313" key="9">
    <source>
        <dbReference type="Proteomes" id="UP000003027"/>
    </source>
</evidence>
<evidence type="ECO:0000256" key="2">
    <source>
        <dbReference type="ARBA" id="ARBA00022475"/>
    </source>
</evidence>
<dbReference type="PANTHER" id="PTHR30294">
    <property type="entry name" value="MEMBRANE COMPONENT OF ABC TRANSPORTER YHHJ-RELATED"/>
    <property type="match status" value="1"/>
</dbReference>
<keyword evidence="9" id="KW-1185">Reference proteome</keyword>
<sequence length="390" mass="43530">MKKIKSRFFDRTRTGWRCFSRYFGRETRSAFRSPVFHWLSWCFPLLLFILISSNFSEGTLLDLPVSVVDNDHSPLSKSLIRKLDAGSHAHVVAYEGGIDEALRRLRSSQDYALLYIPTDFEADALAGRQPSILLYYNALFYGAGLYATQDFSGLITETNSTFRTIIAGEMGETLPRLANVTLSYGSLFNASGSYIYYQQFAATIHLLQLFVITWMIYVLARSKALLTAKPFSLALLGKLAPYTLFFTTLLVVEMAMLAGFFGARVSGNPLFIPLIGFFYVMAAQSIGVLLFTFTSSAITAYSLIGIIVSIALTFSGMAVPELSMPLPARIISNLEPLTHALYAMFDVFLRQVPVSAIFSVCAILLIYPLVTSLLVRNRLLIRLHKQETIL</sequence>
<evidence type="ECO:0000256" key="6">
    <source>
        <dbReference type="SAM" id="Phobius"/>
    </source>
</evidence>
<dbReference type="GeneID" id="57917740"/>
<proteinExistence type="predicted"/>
<feature type="transmembrane region" description="Helical" evidence="6">
    <location>
        <begin position="196"/>
        <end position="219"/>
    </location>
</feature>
<evidence type="ECO:0000256" key="3">
    <source>
        <dbReference type="ARBA" id="ARBA00022692"/>
    </source>
</evidence>
<reference evidence="8" key="1">
    <citation type="submission" date="2008-12" db="EMBL/GenBank/DDBJ databases">
        <title>Annotation of the Yersinia mollaretii ATCC 43969 genome.</title>
        <authorList>
            <person name="Read T.D."/>
            <person name="Akmal A."/>
            <person name="Bishop-Lilly K."/>
            <person name="Chen P.E."/>
            <person name="Cook C."/>
            <person name="Kiley M.P."/>
            <person name="Lentz S."/>
            <person name="Mateczun A."/>
            <person name="Nagarajan N."/>
            <person name="Nolan N."/>
            <person name="Osborne B.I."/>
            <person name="Pop M."/>
            <person name="Sozhamannan S."/>
            <person name="Stewart A.C."/>
            <person name="Sulakvelidze A."/>
            <person name="Thomason B."/>
            <person name="Willner K."/>
            <person name="Zwick M.E."/>
        </authorList>
    </citation>
    <scope>NUCLEOTIDE SEQUENCE [LARGE SCALE GENOMIC DNA]</scope>
    <source>
        <strain evidence="8">ATCC 43969</strain>
    </source>
</reference>
<dbReference type="RefSeq" id="WP_004875403.1">
    <property type="nucleotide sequence ID" value="NZ_AALD02000019.1"/>
</dbReference>
<name>A0ABM9Y900_YERMW</name>
<comment type="subcellular location">
    <subcellularLocation>
        <location evidence="1">Cell membrane</location>
        <topology evidence="1">Multi-pass membrane protein</topology>
    </subcellularLocation>
</comment>
<evidence type="ECO:0000256" key="4">
    <source>
        <dbReference type="ARBA" id="ARBA00022989"/>
    </source>
</evidence>
<comment type="caution">
    <text evidence="8">The sequence shown here is derived from an EMBL/GenBank/DDBJ whole genome shotgun (WGS) entry which is preliminary data.</text>
</comment>
<keyword evidence="2" id="KW-1003">Cell membrane</keyword>
<dbReference type="Gene3D" id="3.40.1710.10">
    <property type="entry name" value="abc type-2 transporter like domain"/>
    <property type="match status" value="1"/>
</dbReference>
<feature type="transmembrane region" description="Helical" evidence="6">
    <location>
        <begin position="354"/>
        <end position="375"/>
    </location>
</feature>